<protein>
    <recommendedName>
        <fullName evidence="13">Zinc transporter ZupT</fullName>
    </recommendedName>
</protein>
<keyword evidence="3 13" id="KW-0813">Transport</keyword>
<dbReference type="NCBIfam" id="NF003243">
    <property type="entry name" value="PRK04201.1"/>
    <property type="match status" value="1"/>
</dbReference>
<dbReference type="Proteomes" id="UP001344888">
    <property type="component" value="Unassembled WGS sequence"/>
</dbReference>
<feature type="transmembrane region" description="Helical" evidence="13">
    <location>
        <begin position="251"/>
        <end position="270"/>
    </location>
</feature>
<evidence type="ECO:0000313" key="15">
    <source>
        <dbReference type="Proteomes" id="UP001344888"/>
    </source>
</evidence>
<accession>A0AAW9NKQ8</accession>
<comment type="caution">
    <text evidence="14">The sequence shown here is derived from an EMBL/GenBank/DDBJ whole genome shotgun (WGS) entry which is preliminary data.</text>
</comment>
<gene>
    <name evidence="13 14" type="primary">zupT</name>
    <name evidence="14" type="ORF">P9B03_05790</name>
</gene>
<evidence type="ECO:0000256" key="1">
    <source>
        <dbReference type="ARBA" id="ARBA00004651"/>
    </source>
</evidence>
<dbReference type="GO" id="GO:0005385">
    <property type="term" value="F:zinc ion transmembrane transporter activity"/>
    <property type="evidence" value="ECO:0007669"/>
    <property type="project" value="UniProtKB-UniRule"/>
</dbReference>
<feature type="binding site" description="M1 metal binding site" evidence="13">
    <location>
        <position position="167"/>
    </location>
    <ligand>
        <name>Zn(2+)</name>
        <dbReference type="ChEBI" id="CHEBI:29105"/>
    </ligand>
</feature>
<evidence type="ECO:0000256" key="2">
    <source>
        <dbReference type="ARBA" id="ARBA00009703"/>
    </source>
</evidence>
<dbReference type="InterPro" id="IPR003689">
    <property type="entry name" value="ZIP"/>
</dbReference>
<keyword evidence="12 13" id="KW-0472">Membrane</keyword>
<feature type="binding site" description="M2 metal binding site" evidence="13">
    <location>
        <position position="200"/>
    </location>
    <ligand>
        <name>Fe(2+)</name>
        <dbReference type="ChEBI" id="CHEBI:29033"/>
    </ligand>
</feature>
<evidence type="ECO:0000256" key="5">
    <source>
        <dbReference type="ARBA" id="ARBA00022692"/>
    </source>
</evidence>
<organism evidence="14 15">
    <name type="scientific">Metasolibacillus meyeri</name>
    <dbReference type="NCBI Taxonomy" id="1071052"/>
    <lineage>
        <taxon>Bacteria</taxon>
        <taxon>Bacillati</taxon>
        <taxon>Bacillota</taxon>
        <taxon>Bacilli</taxon>
        <taxon>Bacillales</taxon>
        <taxon>Caryophanaceae</taxon>
        <taxon>Metasolibacillus</taxon>
    </lineage>
</organism>
<evidence type="ECO:0000256" key="11">
    <source>
        <dbReference type="ARBA" id="ARBA00023065"/>
    </source>
</evidence>
<evidence type="ECO:0000256" key="6">
    <source>
        <dbReference type="ARBA" id="ARBA00022723"/>
    </source>
</evidence>
<feature type="transmembrane region" description="Helical" evidence="13">
    <location>
        <begin position="192"/>
        <end position="212"/>
    </location>
</feature>
<sequence length="271" mass="28631">MDGNVLLALGLTLFAGLATGVGSLIAFFTTRTNTKFLSAALGFSAGVMIYVSLVEIFVKAKDSLTAALGATNGYWMTLVGFFGGILFIALIDKFIPNKNNPHEVRTVEDVNAVESRPHTDADKLMKMGTFTALAIAIHNFPEGIATFMSALQDPNLGIAIAIAVAIHNIPEGIAVAVPIFFATGIRMKAFRLSLLSGLAEPVGAVVAYLILMPFLNDVMFGVVFASVAGIMVFISLDELLPAAKKYDETHISIYGLVAGMAVMAISLVLLG</sequence>
<keyword evidence="6" id="KW-0479">Metal-binding</keyword>
<dbReference type="PANTHER" id="PTHR11040:SF205">
    <property type="entry name" value="ZINC TRANSPORTER ZUPT"/>
    <property type="match status" value="1"/>
</dbReference>
<dbReference type="Pfam" id="PF02535">
    <property type="entry name" value="Zip"/>
    <property type="match status" value="1"/>
</dbReference>
<evidence type="ECO:0000256" key="12">
    <source>
        <dbReference type="ARBA" id="ARBA00023136"/>
    </source>
</evidence>
<name>A0AAW9NKQ8_9BACL</name>
<keyword evidence="15" id="KW-1185">Reference proteome</keyword>
<reference evidence="14 15" key="1">
    <citation type="submission" date="2023-03" db="EMBL/GenBank/DDBJ databases">
        <title>Bacillus Genome Sequencing.</title>
        <authorList>
            <person name="Dunlap C."/>
        </authorList>
    </citation>
    <scope>NUCLEOTIDE SEQUENCE [LARGE SCALE GENOMIC DNA]</scope>
    <source>
        <strain evidence="14 15">B-59205</strain>
    </source>
</reference>
<feature type="binding site" description="M1 metal binding site" evidence="13">
    <location>
        <position position="142"/>
    </location>
    <ligand>
        <name>Zn(2+)</name>
        <dbReference type="ChEBI" id="CHEBI:29105"/>
    </ligand>
</feature>
<feature type="binding site" description="M2 metal binding site" evidence="13">
    <location>
        <position position="168"/>
    </location>
    <ligand>
        <name>Fe(2+)</name>
        <dbReference type="ChEBI" id="CHEBI:29033"/>
    </ligand>
</feature>
<evidence type="ECO:0000256" key="13">
    <source>
        <dbReference type="HAMAP-Rule" id="MF_00548"/>
    </source>
</evidence>
<dbReference type="HAMAP" id="MF_00548">
    <property type="entry name" value="ZupT"/>
    <property type="match status" value="1"/>
</dbReference>
<evidence type="ECO:0000313" key="14">
    <source>
        <dbReference type="EMBL" id="MEC1177990.1"/>
    </source>
</evidence>
<feature type="binding site" description="M1 metal binding site" evidence="13">
    <location>
        <position position="171"/>
    </location>
    <ligand>
        <name>Zn(2+)</name>
        <dbReference type="ChEBI" id="CHEBI:29105"/>
    </ligand>
</feature>
<keyword evidence="8 13" id="KW-0864">Zinc transport</keyword>
<keyword evidence="4 13" id="KW-1003">Cell membrane</keyword>
<comment type="catalytic activity">
    <reaction evidence="13">
        <text>Zn(2+)(in) = Zn(2+)(out)</text>
        <dbReference type="Rhea" id="RHEA:29351"/>
        <dbReference type="ChEBI" id="CHEBI:29105"/>
    </reaction>
</comment>
<feature type="transmembrane region" description="Helical" evidence="13">
    <location>
        <begin position="130"/>
        <end position="150"/>
    </location>
</feature>
<comment type="subcellular location">
    <subcellularLocation>
        <location evidence="1 13">Cell membrane</location>
        <topology evidence="1 13">Multi-pass membrane protein</topology>
    </subcellularLocation>
</comment>
<feature type="transmembrane region" description="Helical" evidence="13">
    <location>
        <begin position="36"/>
        <end position="53"/>
    </location>
</feature>
<dbReference type="EMBL" id="JARSFG010000007">
    <property type="protein sequence ID" value="MEC1177990.1"/>
    <property type="molecule type" value="Genomic_DNA"/>
</dbReference>
<feature type="binding site" description="M2 metal binding site" evidence="13">
    <location>
        <position position="142"/>
    </location>
    <ligand>
        <name>Fe(2+)</name>
        <dbReference type="ChEBI" id="CHEBI:29033"/>
    </ligand>
</feature>
<dbReference type="PANTHER" id="PTHR11040">
    <property type="entry name" value="ZINC/IRON TRANSPORTER"/>
    <property type="match status" value="1"/>
</dbReference>
<evidence type="ECO:0000256" key="4">
    <source>
        <dbReference type="ARBA" id="ARBA00022475"/>
    </source>
</evidence>
<dbReference type="GO" id="GO:0005886">
    <property type="term" value="C:plasma membrane"/>
    <property type="evidence" value="ECO:0007669"/>
    <property type="project" value="UniProtKB-SubCell"/>
</dbReference>
<feature type="transmembrane region" description="Helical" evidence="13">
    <location>
        <begin position="156"/>
        <end position="180"/>
    </location>
</feature>
<feature type="transmembrane region" description="Helical" evidence="13">
    <location>
        <begin position="6"/>
        <end position="29"/>
    </location>
</feature>
<evidence type="ECO:0000256" key="7">
    <source>
        <dbReference type="ARBA" id="ARBA00022833"/>
    </source>
</evidence>
<evidence type="ECO:0000256" key="3">
    <source>
        <dbReference type="ARBA" id="ARBA00022448"/>
    </source>
</evidence>
<evidence type="ECO:0000256" key="10">
    <source>
        <dbReference type="ARBA" id="ARBA00023004"/>
    </source>
</evidence>
<feature type="transmembrane region" description="Helical" evidence="13">
    <location>
        <begin position="218"/>
        <end position="239"/>
    </location>
</feature>
<proteinExistence type="inferred from homology"/>
<evidence type="ECO:0000256" key="8">
    <source>
        <dbReference type="ARBA" id="ARBA00022906"/>
    </source>
</evidence>
<dbReference type="InterPro" id="IPR023498">
    <property type="entry name" value="Zn_transptr_ZupT"/>
</dbReference>
<comment type="similarity">
    <text evidence="2 13">Belongs to the ZIP transporter (TC 2.A.5) family. ZupT subfamily.</text>
</comment>
<feature type="binding site" description="M2 metal binding site" evidence="13">
    <location>
        <position position="171"/>
    </location>
    <ligand>
        <name>Fe(2+)</name>
        <dbReference type="ChEBI" id="CHEBI:29033"/>
    </ligand>
</feature>
<evidence type="ECO:0000256" key="9">
    <source>
        <dbReference type="ARBA" id="ARBA00022989"/>
    </source>
</evidence>
<dbReference type="AlphaFoldDB" id="A0AAW9NKQ8"/>
<feature type="binding site" description="M2 metal binding site" evidence="13">
    <location>
        <position position="139"/>
    </location>
    <ligand>
        <name>Fe(2+)</name>
        <dbReference type="ChEBI" id="CHEBI:29033"/>
    </ligand>
</feature>
<keyword evidence="9 13" id="KW-1133">Transmembrane helix</keyword>
<keyword evidence="10" id="KW-0408">Iron</keyword>
<dbReference type="GO" id="GO:0046872">
    <property type="term" value="F:metal ion binding"/>
    <property type="evidence" value="ECO:0007669"/>
    <property type="project" value="UniProtKB-KW"/>
</dbReference>
<dbReference type="RefSeq" id="WP_107841342.1">
    <property type="nucleotide sequence ID" value="NZ_JARSFG010000007.1"/>
</dbReference>
<feature type="transmembrane region" description="Helical" evidence="13">
    <location>
        <begin position="73"/>
        <end position="91"/>
    </location>
</feature>
<keyword evidence="7 13" id="KW-0862">Zinc</keyword>
<keyword evidence="5 13" id="KW-0812">Transmembrane</keyword>
<keyword evidence="11 13" id="KW-0406">Ion transport</keyword>
<comment type="function">
    <text evidence="13">Mediates zinc uptake. May also transport other divalent cations.</text>
</comment>